<feature type="transmembrane region" description="Helical" evidence="2">
    <location>
        <begin position="6"/>
        <end position="39"/>
    </location>
</feature>
<accession>A0A073J1Q6</accession>
<keyword evidence="2" id="KW-1133">Transmembrane helix</keyword>
<dbReference type="GeneID" id="90984199"/>
<evidence type="ECO:0000313" key="3">
    <source>
        <dbReference type="EMBL" id="KEJ91632.1"/>
    </source>
</evidence>
<keyword evidence="4" id="KW-1185">Reference proteome</keyword>
<keyword evidence="2" id="KW-0472">Membrane</keyword>
<comment type="caution">
    <text evidence="3">The sequence shown here is derived from an EMBL/GenBank/DDBJ whole genome shotgun (WGS) entry which is preliminary data.</text>
</comment>
<dbReference type="STRING" id="2754.EH55_08125"/>
<dbReference type="AlphaFoldDB" id="A0A073J1Q6"/>
<sequence>MLWFILILLMGTFVFGLAFPAMILIVGVVGVILCLLLIYKILTGGISYISMEHRLPDDAADEEPEAHERRRIYAEEPPNGFSTARSYSDATNVAASEKDMEEAGEVVELPPTALRKDDESAD</sequence>
<evidence type="ECO:0000256" key="1">
    <source>
        <dbReference type="SAM" id="MobiDB-lite"/>
    </source>
</evidence>
<dbReference type="Proteomes" id="UP000027665">
    <property type="component" value="Unassembled WGS sequence"/>
</dbReference>
<dbReference type="RefSeq" id="WP_037977491.1">
    <property type="nucleotide sequence ID" value="NZ_CAMETI010000029.1"/>
</dbReference>
<protein>
    <submittedName>
        <fullName evidence="3">Uncharacterized protein</fullName>
    </submittedName>
</protein>
<organism evidence="3 4">
    <name type="scientific">Synergistes jonesii</name>
    <dbReference type="NCBI Taxonomy" id="2754"/>
    <lineage>
        <taxon>Bacteria</taxon>
        <taxon>Thermotogati</taxon>
        <taxon>Synergistota</taxon>
        <taxon>Synergistia</taxon>
        <taxon>Synergistales</taxon>
        <taxon>Synergistaceae</taxon>
        <taxon>Synergistes</taxon>
    </lineage>
</organism>
<evidence type="ECO:0000313" key="4">
    <source>
        <dbReference type="Proteomes" id="UP000027665"/>
    </source>
</evidence>
<evidence type="ECO:0000256" key="2">
    <source>
        <dbReference type="SAM" id="Phobius"/>
    </source>
</evidence>
<gene>
    <name evidence="3" type="ORF">EH55_08125</name>
</gene>
<feature type="region of interest" description="Disordered" evidence="1">
    <location>
        <begin position="58"/>
        <end position="122"/>
    </location>
</feature>
<name>A0A073J1Q6_9BACT</name>
<reference evidence="3 4" key="1">
    <citation type="submission" date="2014-04" db="EMBL/GenBank/DDBJ databases">
        <title>Draft Genome Sequence of Synergistes jonesii.</title>
        <authorList>
            <person name="Coil D.A."/>
            <person name="Eisen J.A."/>
            <person name="Holland-Moritz H.E."/>
        </authorList>
    </citation>
    <scope>NUCLEOTIDE SEQUENCE [LARGE SCALE GENOMIC DNA]</scope>
    <source>
        <strain evidence="3 4">78-1</strain>
    </source>
</reference>
<proteinExistence type="predicted"/>
<feature type="compositionally biased region" description="Polar residues" evidence="1">
    <location>
        <begin position="80"/>
        <end position="94"/>
    </location>
</feature>
<keyword evidence="2" id="KW-0812">Transmembrane</keyword>
<dbReference type="EMBL" id="JMKI01000038">
    <property type="protein sequence ID" value="KEJ91632.1"/>
    <property type="molecule type" value="Genomic_DNA"/>
</dbReference>